<dbReference type="AlphaFoldDB" id="A0A8T0J4G5"/>
<organism evidence="1 2">
    <name type="scientific">Ceratodon purpureus</name>
    <name type="common">Fire moss</name>
    <name type="synonym">Dicranum purpureum</name>
    <dbReference type="NCBI Taxonomy" id="3225"/>
    <lineage>
        <taxon>Eukaryota</taxon>
        <taxon>Viridiplantae</taxon>
        <taxon>Streptophyta</taxon>
        <taxon>Embryophyta</taxon>
        <taxon>Bryophyta</taxon>
        <taxon>Bryophytina</taxon>
        <taxon>Bryopsida</taxon>
        <taxon>Dicranidae</taxon>
        <taxon>Pseudoditrichales</taxon>
        <taxon>Ditrichaceae</taxon>
        <taxon>Ceratodon</taxon>
    </lineage>
</organism>
<evidence type="ECO:0000313" key="2">
    <source>
        <dbReference type="Proteomes" id="UP000822688"/>
    </source>
</evidence>
<sequence length="121" mass="13789">MHRSSANTKQRLTLSAEIFTFRMTTSISCSYQYLKQVRGLPIPLHIPMLLHVPMLLHIPTSLYIFKSNRENPQSRLVKESAPPLAISPESARKDCVRSTISVEDLLHNSSFMSSMTQHDHI</sequence>
<protein>
    <submittedName>
        <fullName evidence="1">Uncharacterized protein</fullName>
    </submittedName>
</protein>
<accession>A0A8T0J4G5</accession>
<reference evidence="1" key="1">
    <citation type="submission" date="2020-06" db="EMBL/GenBank/DDBJ databases">
        <title>WGS assembly of Ceratodon purpureus strain R40.</title>
        <authorList>
            <person name="Carey S.B."/>
            <person name="Jenkins J."/>
            <person name="Shu S."/>
            <person name="Lovell J.T."/>
            <person name="Sreedasyam A."/>
            <person name="Maumus F."/>
            <person name="Tiley G.P."/>
            <person name="Fernandez-Pozo N."/>
            <person name="Barry K."/>
            <person name="Chen C."/>
            <person name="Wang M."/>
            <person name="Lipzen A."/>
            <person name="Daum C."/>
            <person name="Saski C.A."/>
            <person name="Payton A.C."/>
            <person name="Mcbreen J.C."/>
            <person name="Conrad R.E."/>
            <person name="Kollar L.M."/>
            <person name="Olsson S."/>
            <person name="Huttunen S."/>
            <person name="Landis J.B."/>
            <person name="Wickett N.J."/>
            <person name="Johnson M.G."/>
            <person name="Rensing S.A."/>
            <person name="Grimwood J."/>
            <person name="Schmutz J."/>
            <person name="Mcdaniel S.F."/>
        </authorList>
    </citation>
    <scope>NUCLEOTIDE SEQUENCE</scope>
    <source>
        <strain evidence="1">R40</strain>
    </source>
</reference>
<dbReference type="Proteomes" id="UP000822688">
    <property type="component" value="Chromosome 1"/>
</dbReference>
<evidence type="ECO:0000313" key="1">
    <source>
        <dbReference type="EMBL" id="KAG0590435.1"/>
    </source>
</evidence>
<name>A0A8T0J4G5_CERPU</name>
<comment type="caution">
    <text evidence="1">The sequence shown here is derived from an EMBL/GenBank/DDBJ whole genome shotgun (WGS) entry which is preliminary data.</text>
</comment>
<proteinExistence type="predicted"/>
<keyword evidence="2" id="KW-1185">Reference proteome</keyword>
<dbReference type="EMBL" id="CM026421">
    <property type="protein sequence ID" value="KAG0590435.1"/>
    <property type="molecule type" value="Genomic_DNA"/>
</dbReference>
<gene>
    <name evidence="1" type="ORF">KC19_1G099600</name>
</gene>